<keyword evidence="2" id="KW-0812">Transmembrane</keyword>
<name>A0A6A6HMI7_VIRVR</name>
<evidence type="ECO:0000313" key="4">
    <source>
        <dbReference type="Proteomes" id="UP000800092"/>
    </source>
</evidence>
<feature type="transmembrane region" description="Helical" evidence="2">
    <location>
        <begin position="249"/>
        <end position="269"/>
    </location>
</feature>
<feature type="compositionally biased region" description="Polar residues" evidence="1">
    <location>
        <begin position="88"/>
        <end position="102"/>
    </location>
</feature>
<evidence type="ECO:0000313" key="3">
    <source>
        <dbReference type="EMBL" id="KAF2239335.1"/>
    </source>
</evidence>
<evidence type="ECO:0000256" key="2">
    <source>
        <dbReference type="SAM" id="Phobius"/>
    </source>
</evidence>
<dbReference type="OrthoDB" id="10531664at2759"/>
<organism evidence="3 4">
    <name type="scientific">Viridothelium virens</name>
    <name type="common">Speckled blister lichen</name>
    <name type="synonym">Trypethelium virens</name>
    <dbReference type="NCBI Taxonomy" id="1048519"/>
    <lineage>
        <taxon>Eukaryota</taxon>
        <taxon>Fungi</taxon>
        <taxon>Dikarya</taxon>
        <taxon>Ascomycota</taxon>
        <taxon>Pezizomycotina</taxon>
        <taxon>Dothideomycetes</taxon>
        <taxon>Dothideomycetes incertae sedis</taxon>
        <taxon>Trypetheliales</taxon>
        <taxon>Trypetheliaceae</taxon>
        <taxon>Viridothelium</taxon>
    </lineage>
</organism>
<feature type="compositionally biased region" description="Polar residues" evidence="1">
    <location>
        <begin position="30"/>
        <end position="47"/>
    </location>
</feature>
<dbReference type="EMBL" id="ML991773">
    <property type="protein sequence ID" value="KAF2239335.1"/>
    <property type="molecule type" value="Genomic_DNA"/>
</dbReference>
<sequence>MPSRSTSADQIPMSDLPRAPPTIEITTTTGSQTDLGSPQGNPLSDSPQPHERQPSSPSADSTNASRASTPATPLSSESAGTSPGPLSPSCNSPASRSDTLVASSEGEALQTTSGSTSRSNTRQDSNLEETNRSWSRPLFAPWSSMWLANIIAVCVCAITIITLVYSHRADVSQRWNNLSAFFQWCQGDNYSQPTCRNVKNESLSMPPYAPLNIIYNRLVKRLVPNSGPNRAIDNPKEVRNSFTASDTGWIAFGTLLVTCIIGTLLMYIYHRHVIVRTQNAVLRTADQMARTLPTGTHNVGPQVDGDRMAELRRRMRAFVPAEDALRHLRTDSASRRASMAPYIDAETSTFEEDDSSYRQEAWVHHEAPPYNNNDWFFFSSGTASSDPWDFNHKKQHLDKASTHNWWHTPELKLAAVHDSGHECFFRALDTADSALTSSSDAMLSGARNRLARHLETDSDLIENKEEGEKEHFYSSWLRPDPASFGSVNIRTGNADSALAYIGCVAASSVGGSAMQKVPMEVPLDQSKLSWMPSSPSDTVSG</sequence>
<gene>
    <name evidence="3" type="ORF">EV356DRAFT_502362</name>
</gene>
<feature type="region of interest" description="Disordered" evidence="1">
    <location>
        <begin position="1"/>
        <end position="132"/>
    </location>
</feature>
<dbReference type="Proteomes" id="UP000800092">
    <property type="component" value="Unassembled WGS sequence"/>
</dbReference>
<feature type="compositionally biased region" description="Polar residues" evidence="1">
    <location>
        <begin position="54"/>
        <end position="81"/>
    </location>
</feature>
<keyword evidence="2" id="KW-1133">Transmembrane helix</keyword>
<feature type="transmembrane region" description="Helical" evidence="2">
    <location>
        <begin position="146"/>
        <end position="165"/>
    </location>
</feature>
<keyword evidence="2" id="KW-0472">Membrane</keyword>
<feature type="compositionally biased region" description="Low complexity" evidence="1">
    <location>
        <begin position="111"/>
        <end position="122"/>
    </location>
</feature>
<dbReference type="AlphaFoldDB" id="A0A6A6HMI7"/>
<evidence type="ECO:0000256" key="1">
    <source>
        <dbReference type="SAM" id="MobiDB-lite"/>
    </source>
</evidence>
<proteinExistence type="predicted"/>
<protein>
    <submittedName>
        <fullName evidence="3">Uncharacterized protein</fullName>
    </submittedName>
</protein>
<accession>A0A6A6HMI7</accession>
<keyword evidence="4" id="KW-1185">Reference proteome</keyword>
<reference evidence="3" key="1">
    <citation type="journal article" date="2020" name="Stud. Mycol.">
        <title>101 Dothideomycetes genomes: a test case for predicting lifestyles and emergence of pathogens.</title>
        <authorList>
            <person name="Haridas S."/>
            <person name="Albert R."/>
            <person name="Binder M."/>
            <person name="Bloem J."/>
            <person name="Labutti K."/>
            <person name="Salamov A."/>
            <person name="Andreopoulos B."/>
            <person name="Baker S."/>
            <person name="Barry K."/>
            <person name="Bills G."/>
            <person name="Bluhm B."/>
            <person name="Cannon C."/>
            <person name="Castanera R."/>
            <person name="Culley D."/>
            <person name="Daum C."/>
            <person name="Ezra D."/>
            <person name="Gonzalez J."/>
            <person name="Henrissat B."/>
            <person name="Kuo A."/>
            <person name="Liang C."/>
            <person name="Lipzen A."/>
            <person name="Lutzoni F."/>
            <person name="Magnuson J."/>
            <person name="Mondo S."/>
            <person name="Nolan M."/>
            <person name="Ohm R."/>
            <person name="Pangilinan J."/>
            <person name="Park H.-J."/>
            <person name="Ramirez L."/>
            <person name="Alfaro M."/>
            <person name="Sun H."/>
            <person name="Tritt A."/>
            <person name="Yoshinaga Y."/>
            <person name="Zwiers L.-H."/>
            <person name="Turgeon B."/>
            <person name="Goodwin S."/>
            <person name="Spatafora J."/>
            <person name="Crous P."/>
            <person name="Grigoriev I."/>
        </authorList>
    </citation>
    <scope>NUCLEOTIDE SEQUENCE</scope>
    <source>
        <strain evidence="3">Tuck. ex Michener</strain>
    </source>
</reference>